<feature type="domain" description="Mandelate racemase/muconate lactonizing enzyme C-terminal" evidence="4">
    <location>
        <begin position="155"/>
        <end position="252"/>
    </location>
</feature>
<dbReference type="SMART" id="SM00922">
    <property type="entry name" value="MR_MLE"/>
    <property type="match status" value="1"/>
</dbReference>
<protein>
    <submittedName>
        <fullName evidence="5">Mandelate racemase/muconate lactonizing enzyme family protein</fullName>
    </submittedName>
</protein>
<comment type="caution">
    <text evidence="5">The sequence shown here is derived from an EMBL/GenBank/DDBJ whole genome shotgun (WGS) entry which is preliminary data.</text>
</comment>
<dbReference type="InterPro" id="IPR033978">
    <property type="entry name" value="L-talarate_dehydratase"/>
</dbReference>
<dbReference type="Gene3D" id="3.30.390.10">
    <property type="entry name" value="Enolase-like, N-terminal domain"/>
    <property type="match status" value="1"/>
</dbReference>
<dbReference type="RefSeq" id="WP_341411135.1">
    <property type="nucleotide sequence ID" value="NZ_JBBUTH010000007.1"/>
</dbReference>
<dbReference type="SFLD" id="SFLDS00001">
    <property type="entry name" value="Enolase"/>
    <property type="match status" value="1"/>
</dbReference>
<dbReference type="NCBIfam" id="NF047820">
    <property type="entry name" value="TalGalacDh"/>
    <property type="match status" value="1"/>
</dbReference>
<evidence type="ECO:0000313" key="5">
    <source>
        <dbReference type="EMBL" id="MEK8051452.1"/>
    </source>
</evidence>
<evidence type="ECO:0000256" key="1">
    <source>
        <dbReference type="ARBA" id="ARBA00001946"/>
    </source>
</evidence>
<dbReference type="SUPFAM" id="SSF51604">
    <property type="entry name" value="Enolase C-terminal domain-like"/>
    <property type="match status" value="1"/>
</dbReference>
<sequence>MSSADRIAHIALSSCYLPLANPISDAKVLTGRQKPMTEIAMLFAEIETEGGHQGLGFTYSKRAGGPGQFAHAKEVAPALIGEDANDIARLWTKLCWAGASVGRSGLSAQAIGAFDVALYDLKAKRAGLSLAKLLGAHRDSVACYNTSGGFLHTPLDQLLVNAEKSVARGIGGIKLKVGQPDRAKDIERVSAVRKHLGEGVALMVDANQQWDRPTAQRMCRRFEDFNLVWIEEPLDAYDHEGHAALAQAFDTPIATGEMLTSAMEHGDLIRHRAADYLMPDAPRVGGITPFLKIAAQAEAAGLMLAPHFAMELHVHLGAAYPTETWVEHFDWLEPLFNERLEIQNGRMLVPQRPGLGVSLSEQARAWTRERAEVGQRA</sequence>
<evidence type="ECO:0000256" key="2">
    <source>
        <dbReference type="ARBA" id="ARBA00022723"/>
    </source>
</evidence>
<comment type="cofactor">
    <cofactor evidence="1">
        <name>Mg(2+)</name>
        <dbReference type="ChEBI" id="CHEBI:18420"/>
    </cofactor>
</comment>
<dbReference type="InterPro" id="IPR029017">
    <property type="entry name" value="Enolase-like_N"/>
</dbReference>
<dbReference type="SUPFAM" id="SSF54826">
    <property type="entry name" value="Enolase N-terminal domain-like"/>
    <property type="match status" value="1"/>
</dbReference>
<dbReference type="Proteomes" id="UP001365405">
    <property type="component" value="Unassembled WGS sequence"/>
</dbReference>
<organism evidence="5 6">
    <name type="scientific">Pseudaquabacterium inlustre</name>
    <dbReference type="NCBI Taxonomy" id="2984192"/>
    <lineage>
        <taxon>Bacteria</taxon>
        <taxon>Pseudomonadati</taxon>
        <taxon>Pseudomonadota</taxon>
        <taxon>Betaproteobacteria</taxon>
        <taxon>Burkholderiales</taxon>
        <taxon>Sphaerotilaceae</taxon>
        <taxon>Pseudaquabacterium</taxon>
    </lineage>
</organism>
<keyword evidence="2" id="KW-0479">Metal-binding</keyword>
<dbReference type="Pfam" id="PF13378">
    <property type="entry name" value="MR_MLE_C"/>
    <property type="match status" value="1"/>
</dbReference>
<dbReference type="Gene3D" id="3.20.20.120">
    <property type="entry name" value="Enolase-like C-terminal domain"/>
    <property type="match status" value="1"/>
</dbReference>
<dbReference type="PROSITE" id="PS00909">
    <property type="entry name" value="MR_MLE_2"/>
    <property type="match status" value="1"/>
</dbReference>
<dbReference type="Pfam" id="PF02746">
    <property type="entry name" value="MR_MLE_N"/>
    <property type="match status" value="1"/>
</dbReference>
<accession>A0ABU9CLK1</accession>
<dbReference type="SFLD" id="SFLDF00134">
    <property type="entry name" value="L-talarate/galactarate_dehydra"/>
    <property type="match status" value="1"/>
</dbReference>
<dbReference type="EMBL" id="JBBUTH010000007">
    <property type="protein sequence ID" value="MEK8051452.1"/>
    <property type="molecule type" value="Genomic_DNA"/>
</dbReference>
<proteinExistence type="predicted"/>
<reference evidence="5 6" key="1">
    <citation type="submission" date="2024-04" db="EMBL/GenBank/DDBJ databases">
        <title>Novel species of the genus Ideonella isolated from streams.</title>
        <authorList>
            <person name="Lu H."/>
        </authorList>
    </citation>
    <scope>NUCLEOTIDE SEQUENCE [LARGE SCALE GENOMIC DNA]</scope>
    <source>
        <strain evidence="5 6">DXS22W</strain>
    </source>
</reference>
<dbReference type="SFLD" id="SFLDG00179">
    <property type="entry name" value="mandelate_racemase"/>
    <property type="match status" value="1"/>
</dbReference>
<dbReference type="InterPro" id="IPR036849">
    <property type="entry name" value="Enolase-like_C_sf"/>
</dbReference>
<evidence type="ECO:0000259" key="4">
    <source>
        <dbReference type="SMART" id="SM00922"/>
    </source>
</evidence>
<gene>
    <name evidence="5" type="ORF">AACH10_14460</name>
</gene>
<keyword evidence="6" id="KW-1185">Reference proteome</keyword>
<evidence type="ECO:0000256" key="3">
    <source>
        <dbReference type="ARBA" id="ARBA00022842"/>
    </source>
</evidence>
<dbReference type="CDD" id="cd03316">
    <property type="entry name" value="MR_like"/>
    <property type="match status" value="1"/>
</dbReference>
<keyword evidence="3" id="KW-0460">Magnesium</keyword>
<dbReference type="PANTHER" id="PTHR13794">
    <property type="entry name" value="ENOLASE SUPERFAMILY, MANDELATE RACEMASE"/>
    <property type="match status" value="1"/>
</dbReference>
<evidence type="ECO:0000313" key="6">
    <source>
        <dbReference type="Proteomes" id="UP001365405"/>
    </source>
</evidence>
<dbReference type="InterPro" id="IPR013342">
    <property type="entry name" value="Mandelate_racemase_C"/>
</dbReference>
<name>A0ABU9CLK1_9BURK</name>
<dbReference type="InterPro" id="IPR029065">
    <property type="entry name" value="Enolase_C-like"/>
</dbReference>
<dbReference type="InterPro" id="IPR046945">
    <property type="entry name" value="RHMD-like"/>
</dbReference>
<dbReference type="InterPro" id="IPR018110">
    <property type="entry name" value="Mandel_Rmase/mucon_lact_enz_CS"/>
</dbReference>
<dbReference type="PANTHER" id="PTHR13794:SF58">
    <property type="entry name" value="MITOCHONDRIAL ENOLASE SUPERFAMILY MEMBER 1"/>
    <property type="match status" value="1"/>
</dbReference>
<dbReference type="InterPro" id="IPR013341">
    <property type="entry name" value="Mandelate_racemase_N_dom"/>
</dbReference>